<dbReference type="InterPro" id="IPR005085">
    <property type="entry name" value="CBM25"/>
</dbReference>
<proteinExistence type="predicted"/>
<gene>
    <name evidence="2" type="ORF">IAD32_04135</name>
</gene>
<name>A0A9D0ZHS0_9FIRM</name>
<dbReference type="InterPro" id="IPR013783">
    <property type="entry name" value="Ig-like_fold"/>
</dbReference>
<dbReference type="Proteomes" id="UP000886787">
    <property type="component" value="Unassembled WGS sequence"/>
</dbReference>
<organism evidence="2 3">
    <name type="scientific">Candidatus Scatavimonas merdigallinarum</name>
    <dbReference type="NCBI Taxonomy" id="2840914"/>
    <lineage>
        <taxon>Bacteria</taxon>
        <taxon>Bacillati</taxon>
        <taxon>Bacillota</taxon>
        <taxon>Clostridia</taxon>
        <taxon>Eubacteriales</taxon>
        <taxon>Oscillospiraceae</taxon>
        <taxon>Oscillospiraceae incertae sedis</taxon>
        <taxon>Candidatus Scatavimonas</taxon>
    </lineage>
</organism>
<dbReference type="SUPFAM" id="SSF54001">
    <property type="entry name" value="Cysteine proteinases"/>
    <property type="match status" value="1"/>
</dbReference>
<reference evidence="2" key="2">
    <citation type="journal article" date="2021" name="PeerJ">
        <title>Extensive microbial diversity within the chicken gut microbiome revealed by metagenomics and culture.</title>
        <authorList>
            <person name="Gilroy R."/>
            <person name="Ravi A."/>
            <person name="Getino M."/>
            <person name="Pursley I."/>
            <person name="Horton D.L."/>
            <person name="Alikhan N.F."/>
            <person name="Baker D."/>
            <person name="Gharbi K."/>
            <person name="Hall N."/>
            <person name="Watson M."/>
            <person name="Adriaenssens E.M."/>
            <person name="Foster-Nyarko E."/>
            <person name="Jarju S."/>
            <person name="Secka A."/>
            <person name="Antonio M."/>
            <person name="Oren A."/>
            <person name="Chaudhuri R.R."/>
            <person name="La Ragione R."/>
            <person name="Hildebrand F."/>
            <person name="Pallen M.J."/>
        </authorList>
    </citation>
    <scope>NUCLEOTIDE SEQUENCE</scope>
    <source>
        <strain evidence="2">ChiSjej1B19-3389</strain>
    </source>
</reference>
<dbReference type="InterPro" id="IPR035986">
    <property type="entry name" value="PKD_dom_sf"/>
</dbReference>
<evidence type="ECO:0000259" key="1">
    <source>
        <dbReference type="SMART" id="SM01066"/>
    </source>
</evidence>
<dbReference type="InterPro" id="IPR038765">
    <property type="entry name" value="Papain-like_cys_pep_sf"/>
</dbReference>
<dbReference type="Gene3D" id="2.60.40.10">
    <property type="entry name" value="Immunoglobulins"/>
    <property type="match status" value="3"/>
</dbReference>
<sequence>MQRGDITTEESFQDVETIESVNEYYTRANLVDRARRARANAAALPSKVDNSQSKYFPAIGNQGSIGSCTAWSQVYYQFTYAMNKSMGRETTTATTFSPKWAYNLVNSGMDKGTSAYEIYAVLKLQGAALWSQVPYDSDYLSWSPEKDIWSSAGDYRISGYQRLTFGEGDTPITGPGDQDLELIKTALNNGELLAYSTYISSWEYETLQINPAAPENTVYADESIVIAQNGREGSHRMTIVGYNDDLWADINGDGQVQEQEKGAFKIVNSWGDDFENDGFVWVSYDALNEISSVPGAENAADRQGIFCDITRIDVAPYDSDSDILLTYTLNSEDRNQTRVYVTAEKFGTKTTKEVSPYSISLLDEYGKYSYDGAKNANDGTMCLDLEEVIEGLNSDNFQDYTWSVEFVDEEKDGKVFTVKDAKIVDRNTGNVYTRQESYPFTLDGSSKTLEMYACRIRAAVIYYRGYENPYISYKIGDGDWTPGYGVAMEANTEKYGFLYKYVILLGDTSEGATVCFNDGEENWDTNNGQYYTAQNGINTFITQNTVPELKITSFTTANSDQQVEVNATYQTLAVFLQAEGGYAPYTYSFSCAHQEISDDQYTTGYSESSTGHLFVRNPGTYCVTGYVKDRSGRVLTSVLYVTAVEEDFTIRSFTTDPESPVALGNKITFTVSTAGENVYPYSKDIYTWTIQKDGQAVANPKTTEITEKNVGQKTSTAKMEWTPTETGQYIATVRAVDYKNNVAEKSVAFTVSEEMHVESLTADPKSPVKIGEEITFTAITNGDGISAYYPYHKVESSWTVKKDGQVVASPETSYFNRIAYRSSQLQAKWTPDEAGNYAVTVQVEDIEGNFAEKTSWFIVEDALCIDSFTTDLDNYMGIYGTVNMRAQAAGGMAPYQYQFSYWKTGSNTVIQPYSDQNTASVQFKEAGTYRLLVSVKDAKGNVATEKKTFTVANLYVMQLNASKTDAQAGETVTFRAETSNEAKDITYSNYYYTVTKDGKTQSLTTNTDKTANWAPPEAGTYTVRLEIRYDEKVLSFKTMEYTVSPPSNRITIYYKGYSTPYIHYQIGEGSWTNVPGIAMEESAAMPGYTHQYTIELGDAAYANVCFNDGHNNWDSRNGQNYRFEAGTYTYQNGQVVKIG</sequence>
<dbReference type="CDD" id="cd02619">
    <property type="entry name" value="Peptidase_C1"/>
    <property type="match status" value="1"/>
</dbReference>
<evidence type="ECO:0000313" key="2">
    <source>
        <dbReference type="EMBL" id="HIQ80456.1"/>
    </source>
</evidence>
<dbReference type="SUPFAM" id="SSF49299">
    <property type="entry name" value="PKD domain"/>
    <property type="match status" value="2"/>
</dbReference>
<accession>A0A9D0ZHS0</accession>
<dbReference type="GO" id="GO:2001070">
    <property type="term" value="F:starch binding"/>
    <property type="evidence" value="ECO:0007669"/>
    <property type="project" value="InterPro"/>
</dbReference>
<comment type="caution">
    <text evidence="2">The sequence shown here is derived from an EMBL/GenBank/DDBJ whole genome shotgun (WGS) entry which is preliminary data.</text>
</comment>
<evidence type="ECO:0000313" key="3">
    <source>
        <dbReference type="Proteomes" id="UP000886787"/>
    </source>
</evidence>
<dbReference type="Pfam" id="PF03423">
    <property type="entry name" value="CBM_25"/>
    <property type="match status" value="2"/>
</dbReference>
<feature type="domain" description="Carbohydrate binding module family 25" evidence="1">
    <location>
        <begin position="457"/>
        <end position="536"/>
    </location>
</feature>
<dbReference type="AlphaFoldDB" id="A0A9D0ZHS0"/>
<dbReference type="SMART" id="SM01066">
    <property type="entry name" value="CBM_25"/>
    <property type="match status" value="2"/>
</dbReference>
<dbReference type="EMBL" id="DVFW01000021">
    <property type="protein sequence ID" value="HIQ80456.1"/>
    <property type="molecule type" value="Genomic_DNA"/>
</dbReference>
<dbReference type="Gene3D" id="3.90.70.10">
    <property type="entry name" value="Cysteine proteinases"/>
    <property type="match status" value="1"/>
</dbReference>
<protein>
    <recommendedName>
        <fullName evidence="1">Carbohydrate binding module family 25 domain-containing protein</fullName>
    </recommendedName>
</protein>
<feature type="domain" description="Carbohydrate binding module family 25" evidence="1">
    <location>
        <begin position="1047"/>
        <end position="1126"/>
    </location>
</feature>
<reference evidence="2" key="1">
    <citation type="submission" date="2020-10" db="EMBL/GenBank/DDBJ databases">
        <authorList>
            <person name="Gilroy R."/>
        </authorList>
    </citation>
    <scope>NUCLEOTIDE SEQUENCE</scope>
    <source>
        <strain evidence="2">ChiSjej1B19-3389</strain>
    </source>
</reference>